<feature type="domain" description="EfeO-type cupredoxin-like" evidence="1">
    <location>
        <begin position="13"/>
        <end position="134"/>
    </location>
</feature>
<gene>
    <name evidence="2" type="ORF">NSPZN2_130044</name>
</gene>
<proteinExistence type="predicted"/>
<accession>A0ABM8R919</accession>
<dbReference type="RefSeq" id="WP_213041985.1">
    <property type="nucleotide sequence ID" value="NZ_CAJNBJ010000005.1"/>
</dbReference>
<dbReference type="EMBL" id="CAJNBJ010000005">
    <property type="protein sequence ID" value="CAE6740007.1"/>
    <property type="molecule type" value="Genomic_DNA"/>
</dbReference>
<dbReference type="InterPro" id="IPR008972">
    <property type="entry name" value="Cupredoxin"/>
</dbReference>
<dbReference type="InterPro" id="IPR028096">
    <property type="entry name" value="EfeO_Cupredoxin"/>
</dbReference>
<keyword evidence="3" id="KW-1185">Reference proteome</keyword>
<organism evidence="2 3">
    <name type="scientific">Nitrospira defluvii</name>
    <dbReference type="NCBI Taxonomy" id="330214"/>
    <lineage>
        <taxon>Bacteria</taxon>
        <taxon>Pseudomonadati</taxon>
        <taxon>Nitrospirota</taxon>
        <taxon>Nitrospiria</taxon>
        <taxon>Nitrospirales</taxon>
        <taxon>Nitrospiraceae</taxon>
        <taxon>Nitrospira</taxon>
    </lineage>
</organism>
<evidence type="ECO:0000313" key="3">
    <source>
        <dbReference type="Proteomes" id="UP000675880"/>
    </source>
</evidence>
<dbReference type="Gene3D" id="2.60.40.420">
    <property type="entry name" value="Cupredoxins - blue copper proteins"/>
    <property type="match status" value="1"/>
</dbReference>
<name>A0ABM8R919_9BACT</name>
<reference evidence="2 3" key="1">
    <citation type="submission" date="2021-02" db="EMBL/GenBank/DDBJ databases">
        <authorList>
            <person name="Han P."/>
        </authorList>
    </citation>
    <scope>NUCLEOTIDE SEQUENCE [LARGE SCALE GENOMIC DNA]</scope>
    <source>
        <strain evidence="2">Candidatus Nitrospira sp. ZN2</strain>
    </source>
</reference>
<comment type="caution">
    <text evidence="2">The sequence shown here is derived from an EMBL/GenBank/DDBJ whole genome shotgun (WGS) entry which is preliminary data.</text>
</comment>
<sequence length="142" mass="15221">MPIAGVVCGAILAAVLWIGAMPGAVPEATSVQEQRIEIAIRDSVYVSTKTTPILAGVPTLLILRNEDPVRHGFVSPMFASLPVRVEGEGIEVFGKGIEGVHLDPGKTLVIRLTPERQGKMTFRCDLHPNVQGEIYLLDVPVG</sequence>
<dbReference type="Proteomes" id="UP000675880">
    <property type="component" value="Unassembled WGS sequence"/>
</dbReference>
<dbReference type="Pfam" id="PF13473">
    <property type="entry name" value="Cupredoxin_1"/>
    <property type="match status" value="1"/>
</dbReference>
<evidence type="ECO:0000313" key="2">
    <source>
        <dbReference type="EMBL" id="CAE6740007.1"/>
    </source>
</evidence>
<protein>
    <recommendedName>
        <fullName evidence="1">EfeO-type cupredoxin-like domain-containing protein</fullName>
    </recommendedName>
</protein>
<evidence type="ECO:0000259" key="1">
    <source>
        <dbReference type="Pfam" id="PF13473"/>
    </source>
</evidence>
<dbReference type="SUPFAM" id="SSF49503">
    <property type="entry name" value="Cupredoxins"/>
    <property type="match status" value="1"/>
</dbReference>